<dbReference type="EMBL" id="KK114697">
    <property type="protein sequence ID" value="KFM63094.1"/>
    <property type="molecule type" value="Genomic_DNA"/>
</dbReference>
<dbReference type="AlphaFoldDB" id="A0A087TDA5"/>
<dbReference type="GO" id="GO:0005739">
    <property type="term" value="C:mitochondrion"/>
    <property type="evidence" value="ECO:0007669"/>
    <property type="project" value="TreeGrafter"/>
</dbReference>
<keyword evidence="1" id="KW-0521">NADP</keyword>
<feature type="domain" description="Alcohol dehydrogenase-like N-terminal" evidence="5">
    <location>
        <begin position="57"/>
        <end position="115"/>
    </location>
</feature>
<protein>
    <recommendedName>
        <fullName evidence="3">Enoyl-[acyl-carrier-protein] reductase, mitochondrial</fullName>
    </recommendedName>
    <alternativeName>
        <fullName evidence="4">2-enoyl thioester reductase</fullName>
    </alternativeName>
</protein>
<keyword evidence="7" id="KW-1185">Reference proteome</keyword>
<name>A0A087TDA5_STEMI</name>
<keyword evidence="2" id="KW-0560">Oxidoreductase</keyword>
<dbReference type="GO" id="GO:0016491">
    <property type="term" value="F:oxidoreductase activity"/>
    <property type="evidence" value="ECO:0007669"/>
    <property type="project" value="UniProtKB-KW"/>
</dbReference>
<dbReference type="InterPro" id="IPR011032">
    <property type="entry name" value="GroES-like_sf"/>
</dbReference>
<dbReference type="SUPFAM" id="SSF50129">
    <property type="entry name" value="GroES-like"/>
    <property type="match status" value="1"/>
</dbReference>
<evidence type="ECO:0000256" key="3">
    <source>
        <dbReference type="ARBA" id="ARBA00041058"/>
    </source>
</evidence>
<dbReference type="OMA" id="RYICDQF"/>
<dbReference type="STRING" id="407821.A0A087TDA5"/>
<gene>
    <name evidence="6" type="ORF">X975_25034</name>
</gene>
<evidence type="ECO:0000313" key="7">
    <source>
        <dbReference type="Proteomes" id="UP000054359"/>
    </source>
</evidence>
<reference evidence="6 7" key="1">
    <citation type="submission" date="2013-11" db="EMBL/GenBank/DDBJ databases">
        <title>Genome sequencing of Stegodyphus mimosarum.</title>
        <authorList>
            <person name="Bechsgaard J."/>
        </authorList>
    </citation>
    <scope>NUCLEOTIDE SEQUENCE [LARGE SCALE GENOMIC DNA]</scope>
</reference>
<proteinExistence type="predicted"/>
<evidence type="ECO:0000313" key="6">
    <source>
        <dbReference type="EMBL" id="KFM63094.1"/>
    </source>
</evidence>
<dbReference type="Proteomes" id="UP000054359">
    <property type="component" value="Unassembled WGS sequence"/>
</dbReference>
<evidence type="ECO:0000256" key="4">
    <source>
        <dbReference type="ARBA" id="ARBA00042123"/>
    </source>
</evidence>
<dbReference type="InterPro" id="IPR051034">
    <property type="entry name" value="Mito_Enoyl-ACP_Reductase"/>
</dbReference>
<dbReference type="PANTHER" id="PTHR43981">
    <property type="entry name" value="ENOYL-[ACYL-CARRIER-PROTEIN] REDUCTASE, MITOCHONDRIAL"/>
    <property type="match status" value="1"/>
</dbReference>
<dbReference type="Pfam" id="PF08240">
    <property type="entry name" value="ADH_N"/>
    <property type="match status" value="1"/>
</dbReference>
<dbReference type="GO" id="GO:0006631">
    <property type="term" value="P:fatty acid metabolic process"/>
    <property type="evidence" value="ECO:0007669"/>
    <property type="project" value="TreeGrafter"/>
</dbReference>
<sequence>MLQYPITKVISHLSKSRYICDQFSYLSGYAVKYKDYGDPNNVLELVEYDVPDNLESRQVLLKMLAAPVNPADINMIQGKYAVKPELPAIGGNEGVAEILKVGSSVKNLKVGSWVIPCSSGWGTWKTHA</sequence>
<dbReference type="Gene3D" id="3.90.180.10">
    <property type="entry name" value="Medium-chain alcohol dehydrogenases, catalytic domain"/>
    <property type="match status" value="1"/>
</dbReference>
<dbReference type="InterPro" id="IPR013154">
    <property type="entry name" value="ADH-like_N"/>
</dbReference>
<feature type="non-terminal residue" evidence="6">
    <location>
        <position position="128"/>
    </location>
</feature>
<accession>A0A087TDA5</accession>
<dbReference type="PANTHER" id="PTHR43981:SF2">
    <property type="entry name" value="ENOYL-[ACYL-CARRIER-PROTEIN] REDUCTASE, MITOCHONDRIAL"/>
    <property type="match status" value="1"/>
</dbReference>
<evidence type="ECO:0000256" key="2">
    <source>
        <dbReference type="ARBA" id="ARBA00023002"/>
    </source>
</evidence>
<organism evidence="6 7">
    <name type="scientific">Stegodyphus mimosarum</name>
    <name type="common">African social velvet spider</name>
    <dbReference type="NCBI Taxonomy" id="407821"/>
    <lineage>
        <taxon>Eukaryota</taxon>
        <taxon>Metazoa</taxon>
        <taxon>Ecdysozoa</taxon>
        <taxon>Arthropoda</taxon>
        <taxon>Chelicerata</taxon>
        <taxon>Arachnida</taxon>
        <taxon>Araneae</taxon>
        <taxon>Araneomorphae</taxon>
        <taxon>Entelegynae</taxon>
        <taxon>Eresoidea</taxon>
        <taxon>Eresidae</taxon>
        <taxon>Stegodyphus</taxon>
    </lineage>
</organism>
<dbReference type="OrthoDB" id="7482721at2759"/>
<evidence type="ECO:0000256" key="1">
    <source>
        <dbReference type="ARBA" id="ARBA00022857"/>
    </source>
</evidence>
<evidence type="ECO:0000259" key="5">
    <source>
        <dbReference type="Pfam" id="PF08240"/>
    </source>
</evidence>